<dbReference type="InterPro" id="IPR018743">
    <property type="entry name" value="DUF2292"/>
</dbReference>
<dbReference type="EMBL" id="QNRX01000014">
    <property type="protein sequence ID" value="RBP61375.1"/>
    <property type="molecule type" value="Genomic_DNA"/>
</dbReference>
<evidence type="ECO:0000313" key="1">
    <source>
        <dbReference type="EMBL" id="RBP61375.1"/>
    </source>
</evidence>
<dbReference type="OrthoDB" id="1684946at2"/>
<comment type="caution">
    <text evidence="1">The sequence shown here is derived from an EMBL/GenBank/DDBJ whole genome shotgun (WGS) entry which is preliminary data.</text>
</comment>
<accession>A0A366I211</accession>
<sequence>MDRSQKKLIDNFTDETLRKILELKKSIKYGSITLIIQDGFVVQIEANEKIRMK</sequence>
<keyword evidence="2" id="KW-1185">Reference proteome</keyword>
<proteinExistence type="predicted"/>
<organism evidence="1 2">
    <name type="scientific">Alkalibaculum bacchi</name>
    <dbReference type="NCBI Taxonomy" id="645887"/>
    <lineage>
        <taxon>Bacteria</taxon>
        <taxon>Bacillati</taxon>
        <taxon>Bacillota</taxon>
        <taxon>Clostridia</taxon>
        <taxon>Eubacteriales</taxon>
        <taxon>Eubacteriaceae</taxon>
        <taxon>Alkalibaculum</taxon>
    </lineage>
</organism>
<dbReference type="Proteomes" id="UP000253490">
    <property type="component" value="Unassembled WGS sequence"/>
</dbReference>
<evidence type="ECO:0008006" key="3">
    <source>
        <dbReference type="Google" id="ProtNLM"/>
    </source>
</evidence>
<protein>
    <recommendedName>
        <fullName evidence="3">DUF2292 domain-containing protein</fullName>
    </recommendedName>
</protein>
<dbReference type="AlphaFoldDB" id="A0A366I211"/>
<evidence type="ECO:0000313" key="2">
    <source>
        <dbReference type="Proteomes" id="UP000253490"/>
    </source>
</evidence>
<dbReference type="RefSeq" id="WP_113921202.1">
    <property type="nucleotide sequence ID" value="NZ_CALNCS010000114.1"/>
</dbReference>
<gene>
    <name evidence="1" type="ORF">DES36_11458</name>
</gene>
<name>A0A366I211_9FIRM</name>
<dbReference type="Pfam" id="PF10055">
    <property type="entry name" value="DUF2292"/>
    <property type="match status" value="1"/>
</dbReference>
<reference evidence="1 2" key="1">
    <citation type="submission" date="2018-06" db="EMBL/GenBank/DDBJ databases">
        <title>Genomic Encyclopedia of Type Strains, Phase IV (KMG-IV): sequencing the most valuable type-strain genomes for metagenomic binning, comparative biology and taxonomic classification.</title>
        <authorList>
            <person name="Goeker M."/>
        </authorList>
    </citation>
    <scope>NUCLEOTIDE SEQUENCE [LARGE SCALE GENOMIC DNA]</scope>
    <source>
        <strain evidence="1 2">DSM 22112</strain>
    </source>
</reference>